<dbReference type="Pfam" id="PF04340">
    <property type="entry name" value="DUF484"/>
    <property type="match status" value="1"/>
</dbReference>
<dbReference type="PANTHER" id="PTHR38765">
    <property type="entry name" value="DUF484 DOMAIN-CONTAINING PROTEIN"/>
    <property type="match status" value="1"/>
</dbReference>
<organism evidence="2 3">
    <name type="scientific">Zhongshania marina</name>
    <dbReference type="NCBI Taxonomy" id="2304603"/>
    <lineage>
        <taxon>Bacteria</taxon>
        <taxon>Pseudomonadati</taxon>
        <taxon>Pseudomonadota</taxon>
        <taxon>Gammaproteobacteria</taxon>
        <taxon>Cellvibrionales</taxon>
        <taxon>Spongiibacteraceae</taxon>
        <taxon>Zhongshania</taxon>
    </lineage>
</organism>
<comment type="caution">
    <text evidence="2">The sequence shown here is derived from an EMBL/GenBank/DDBJ whole genome shotgun (WGS) entry which is preliminary data.</text>
</comment>
<dbReference type="Proteomes" id="UP000237222">
    <property type="component" value="Unassembled WGS sequence"/>
</dbReference>
<dbReference type="AlphaFoldDB" id="A0A2S4HDX8"/>
<name>A0A2S4HDX8_9GAMM</name>
<dbReference type="InterPro" id="IPR029016">
    <property type="entry name" value="GAF-like_dom_sf"/>
</dbReference>
<evidence type="ECO:0000313" key="3">
    <source>
        <dbReference type="Proteomes" id="UP000237222"/>
    </source>
</evidence>
<gene>
    <name evidence="2" type="ORF">C0068_14435</name>
</gene>
<reference evidence="2" key="1">
    <citation type="submission" date="2018-01" db="EMBL/GenBank/DDBJ databases">
        <authorList>
            <person name="Yu X.-D."/>
        </authorList>
    </citation>
    <scope>NUCLEOTIDE SEQUENCE</scope>
    <source>
        <strain evidence="2">ZX-21</strain>
    </source>
</reference>
<protein>
    <submittedName>
        <fullName evidence="2">DUF484 domain-containing protein</fullName>
    </submittedName>
</protein>
<dbReference type="EMBL" id="PQGG01000031">
    <property type="protein sequence ID" value="POP52194.1"/>
    <property type="molecule type" value="Genomic_DNA"/>
</dbReference>
<dbReference type="OrthoDB" id="8525200at2"/>
<feature type="coiled-coil region" evidence="1">
    <location>
        <begin position="48"/>
        <end position="75"/>
    </location>
</feature>
<accession>A0A2S4HDX8</accession>
<dbReference type="PANTHER" id="PTHR38765:SF1">
    <property type="entry name" value="DUF484 DOMAIN-CONTAINING PROTEIN"/>
    <property type="match status" value="1"/>
</dbReference>
<evidence type="ECO:0000256" key="1">
    <source>
        <dbReference type="SAM" id="Coils"/>
    </source>
</evidence>
<dbReference type="RefSeq" id="WP_103685176.1">
    <property type="nucleotide sequence ID" value="NZ_PQGG01000031.1"/>
</dbReference>
<dbReference type="Gene3D" id="3.30.450.40">
    <property type="match status" value="1"/>
</dbReference>
<proteinExistence type="predicted"/>
<dbReference type="InterPro" id="IPR007435">
    <property type="entry name" value="DUF484"/>
</dbReference>
<keyword evidence="1" id="KW-0175">Coiled coil</keyword>
<evidence type="ECO:0000313" key="2">
    <source>
        <dbReference type="EMBL" id="POP52194.1"/>
    </source>
</evidence>
<sequence length="234" mass="26198">MDSASPKKDGLPSETEVARYLRNHPGFFLNNEDLLTELKITHKTGKAVSLLERQVEVLRERNMDMRNRISSMLDNAQRNDLLFERSKTLILSLIEARRAEELSNTLCRHLVSDFEDIDYASLILFADPKRVGGNSLRVVSPEQAQNQIGNLLRGKKSVCGVLRGEELSFLFGKHADHIGSAALMPIQPGNIDGVIAIASKNPQHFKSSMGTIFLEYIADVVNRTLPRLMKGPFL</sequence>